<name>A0A849PAS6_9BURK</name>
<proteinExistence type="predicted"/>
<dbReference type="EMBL" id="JABGBN010000018">
    <property type="protein sequence ID" value="NOL52598.1"/>
    <property type="molecule type" value="Genomic_DNA"/>
</dbReference>
<gene>
    <name evidence="1" type="ORF">HKX39_10550</name>
</gene>
<dbReference type="Proteomes" id="UP000537862">
    <property type="component" value="Unassembled WGS sequence"/>
</dbReference>
<organism evidence="1 2">
    <name type="scientific">Pelistega suis</name>
    <dbReference type="NCBI Taxonomy" id="1631957"/>
    <lineage>
        <taxon>Bacteria</taxon>
        <taxon>Pseudomonadati</taxon>
        <taxon>Pseudomonadota</taxon>
        <taxon>Betaproteobacteria</taxon>
        <taxon>Burkholderiales</taxon>
        <taxon>Alcaligenaceae</taxon>
        <taxon>Pelistega</taxon>
    </lineage>
</organism>
<accession>A0A849PAS6</accession>
<evidence type="ECO:0000313" key="1">
    <source>
        <dbReference type="EMBL" id="NOL52598.1"/>
    </source>
</evidence>
<comment type="caution">
    <text evidence="1">The sequence shown here is derived from an EMBL/GenBank/DDBJ whole genome shotgun (WGS) entry which is preliminary data.</text>
</comment>
<keyword evidence="2" id="KW-1185">Reference proteome</keyword>
<reference evidence="1 2" key="1">
    <citation type="submission" date="2020-05" db="EMBL/GenBank/DDBJ databases">
        <authorList>
            <person name="Niu N."/>
        </authorList>
    </citation>
    <scope>NUCLEOTIDE SEQUENCE [LARGE SCALE GENOMIC DNA]</scope>
    <source>
        <strain evidence="1 2">3340-03</strain>
    </source>
</reference>
<sequence>MFENFQGELLNNLMNLQPLPKELNSSKGKKVETGTDGWKMYVKEGKEISPEYRRWLAGQQRTIEEKVKEEIKQRGL</sequence>
<evidence type="ECO:0000313" key="2">
    <source>
        <dbReference type="Proteomes" id="UP000537862"/>
    </source>
</evidence>
<protein>
    <submittedName>
        <fullName evidence="1">Uncharacterized protein</fullName>
    </submittedName>
</protein>
<dbReference type="AlphaFoldDB" id="A0A849PAS6"/>